<comment type="caution">
    <text evidence="1">The sequence shown here is derived from an EMBL/GenBank/DDBJ whole genome shotgun (WGS) entry which is preliminary data.</text>
</comment>
<sequence length="18" mass="1925">MKGVKADEPNEQYGSGSQ</sequence>
<accession>A0A8S2XZF6</accession>
<proteinExistence type="predicted"/>
<reference evidence="1" key="1">
    <citation type="submission" date="2021-02" db="EMBL/GenBank/DDBJ databases">
        <authorList>
            <person name="Nowell W R."/>
        </authorList>
    </citation>
    <scope>NUCLEOTIDE SEQUENCE</scope>
</reference>
<dbReference type="AlphaFoldDB" id="A0A8S2XZF6"/>
<gene>
    <name evidence="1" type="ORF">TMI583_LOCUS49106</name>
</gene>
<evidence type="ECO:0000313" key="1">
    <source>
        <dbReference type="EMBL" id="CAF4532738.1"/>
    </source>
</evidence>
<protein>
    <submittedName>
        <fullName evidence="1">Uncharacterized protein</fullName>
    </submittedName>
</protein>
<evidence type="ECO:0000313" key="2">
    <source>
        <dbReference type="Proteomes" id="UP000682733"/>
    </source>
</evidence>
<organism evidence="1 2">
    <name type="scientific">Didymodactylos carnosus</name>
    <dbReference type="NCBI Taxonomy" id="1234261"/>
    <lineage>
        <taxon>Eukaryota</taxon>
        <taxon>Metazoa</taxon>
        <taxon>Spiralia</taxon>
        <taxon>Gnathifera</taxon>
        <taxon>Rotifera</taxon>
        <taxon>Eurotatoria</taxon>
        <taxon>Bdelloidea</taxon>
        <taxon>Philodinida</taxon>
        <taxon>Philodinidae</taxon>
        <taxon>Didymodactylos</taxon>
    </lineage>
</organism>
<feature type="non-terminal residue" evidence="1">
    <location>
        <position position="18"/>
    </location>
</feature>
<dbReference type="EMBL" id="CAJOBA010104739">
    <property type="protein sequence ID" value="CAF4532738.1"/>
    <property type="molecule type" value="Genomic_DNA"/>
</dbReference>
<dbReference type="Proteomes" id="UP000682733">
    <property type="component" value="Unassembled WGS sequence"/>
</dbReference>
<name>A0A8S2XZF6_9BILA</name>